<dbReference type="SUPFAM" id="SSF54427">
    <property type="entry name" value="NTF2-like"/>
    <property type="match status" value="1"/>
</dbReference>
<dbReference type="EMBL" id="JBEFKJ010000022">
    <property type="protein sequence ID" value="KAL2040183.1"/>
    <property type="molecule type" value="Genomic_DNA"/>
</dbReference>
<organism evidence="2 3">
    <name type="scientific">Stereocaulon virgatum</name>
    <dbReference type="NCBI Taxonomy" id="373712"/>
    <lineage>
        <taxon>Eukaryota</taxon>
        <taxon>Fungi</taxon>
        <taxon>Dikarya</taxon>
        <taxon>Ascomycota</taxon>
        <taxon>Pezizomycotina</taxon>
        <taxon>Lecanoromycetes</taxon>
        <taxon>OSLEUM clade</taxon>
        <taxon>Lecanoromycetidae</taxon>
        <taxon>Lecanorales</taxon>
        <taxon>Lecanorineae</taxon>
        <taxon>Stereocaulaceae</taxon>
        <taxon>Stereocaulon</taxon>
    </lineage>
</organism>
<dbReference type="InterPro" id="IPR045875">
    <property type="entry name" value="NTF2"/>
</dbReference>
<dbReference type="PANTHER" id="PTHR12612">
    <property type="entry name" value="NUCLEAR TRANSPORT FACTOR 2"/>
    <property type="match status" value="1"/>
</dbReference>
<name>A0ABR4A3D8_9LECA</name>
<evidence type="ECO:0000313" key="3">
    <source>
        <dbReference type="Proteomes" id="UP001590950"/>
    </source>
</evidence>
<evidence type="ECO:0000259" key="1">
    <source>
        <dbReference type="PROSITE" id="PS50177"/>
    </source>
</evidence>
<reference evidence="2 3" key="1">
    <citation type="submission" date="2024-09" db="EMBL/GenBank/DDBJ databases">
        <title>Rethinking Asexuality: The Enigmatic Case of Functional Sexual Genes in Lepraria (Stereocaulaceae).</title>
        <authorList>
            <person name="Doellman M."/>
            <person name="Sun Y."/>
            <person name="Barcenas-Pena A."/>
            <person name="Lumbsch H.T."/>
            <person name="Grewe F."/>
        </authorList>
    </citation>
    <scope>NUCLEOTIDE SEQUENCE [LARGE SCALE GENOMIC DNA]</scope>
    <source>
        <strain evidence="2 3">Mercado 3170</strain>
    </source>
</reference>
<proteinExistence type="predicted"/>
<dbReference type="InterPro" id="IPR032710">
    <property type="entry name" value="NTF2-like_dom_sf"/>
</dbReference>
<dbReference type="Gene3D" id="3.10.450.50">
    <property type="match status" value="1"/>
</dbReference>
<sequence length="168" mass="18454">MVTLSADKAAKISTEAAKTFVESYYPSLSTSRSSLSSFYMPASTMPDGKPLPVILYNGNIIPDPTSMQSLFQEQMPEARYEVQNYDCQVLNPHYVAEGAQGSDPASGKNMTILVTVSGYVKYGEVRTAAMRGFSESIVLIPNPDLGEGTRGKVRKEWLIQSQNFRLVV</sequence>
<keyword evidence="3" id="KW-1185">Reference proteome</keyword>
<dbReference type="Proteomes" id="UP001590950">
    <property type="component" value="Unassembled WGS sequence"/>
</dbReference>
<accession>A0ABR4A3D8</accession>
<gene>
    <name evidence="2" type="ORF">N7G274_007086</name>
</gene>
<feature type="domain" description="NTF2" evidence="1">
    <location>
        <begin position="16"/>
        <end position="166"/>
    </location>
</feature>
<evidence type="ECO:0000313" key="2">
    <source>
        <dbReference type="EMBL" id="KAL2040183.1"/>
    </source>
</evidence>
<protein>
    <recommendedName>
        <fullName evidence="1">NTF2 domain-containing protein</fullName>
    </recommendedName>
</protein>
<dbReference type="InterPro" id="IPR018222">
    <property type="entry name" value="Nuclear_transport_factor_2_euk"/>
</dbReference>
<dbReference type="PROSITE" id="PS50177">
    <property type="entry name" value="NTF2_DOMAIN"/>
    <property type="match status" value="1"/>
</dbReference>
<comment type="caution">
    <text evidence="2">The sequence shown here is derived from an EMBL/GenBank/DDBJ whole genome shotgun (WGS) entry which is preliminary data.</text>
</comment>